<evidence type="ECO:0000313" key="5">
    <source>
        <dbReference type="Proteomes" id="UP000473885"/>
    </source>
</evidence>
<dbReference type="HAMAP" id="MF_00163">
    <property type="entry name" value="Pep_deformylase"/>
    <property type="match status" value="1"/>
</dbReference>
<organism evidence="4 5">
    <name type="scientific">Clostridium niameyense</name>
    <dbReference type="NCBI Taxonomy" id="1622073"/>
    <lineage>
        <taxon>Bacteria</taxon>
        <taxon>Bacillati</taxon>
        <taxon>Bacillota</taxon>
        <taxon>Clostridia</taxon>
        <taxon>Eubacteriales</taxon>
        <taxon>Clostridiaceae</taxon>
        <taxon>Clostridium</taxon>
    </lineage>
</organism>
<dbReference type="CDD" id="cd00487">
    <property type="entry name" value="Pep_deformylase"/>
    <property type="match status" value="1"/>
</dbReference>
<dbReference type="GO" id="GO:0046872">
    <property type="term" value="F:metal ion binding"/>
    <property type="evidence" value="ECO:0007669"/>
    <property type="project" value="UniProtKB-KW"/>
</dbReference>
<dbReference type="PIRSF" id="PIRSF004749">
    <property type="entry name" value="Pep_def"/>
    <property type="match status" value="1"/>
</dbReference>
<dbReference type="Gene3D" id="3.90.45.10">
    <property type="entry name" value="Peptide deformylase"/>
    <property type="match status" value="1"/>
</dbReference>
<dbReference type="SUPFAM" id="SSF56420">
    <property type="entry name" value="Peptide deformylase"/>
    <property type="match status" value="1"/>
</dbReference>
<proteinExistence type="inferred from homology"/>
<keyword evidence="5" id="KW-1185">Reference proteome</keyword>
<dbReference type="EC" id="3.5.1.88" evidence="3"/>
<dbReference type="PRINTS" id="PR01576">
    <property type="entry name" value="PDEFORMYLASE"/>
</dbReference>
<dbReference type="AlphaFoldDB" id="A0A6M0R8C0"/>
<feature type="binding site" evidence="3">
    <location>
        <position position="138"/>
    </location>
    <ligand>
        <name>Fe cation</name>
        <dbReference type="ChEBI" id="CHEBI:24875"/>
    </ligand>
</feature>
<dbReference type="NCBIfam" id="NF001159">
    <property type="entry name" value="PRK00150.1-3"/>
    <property type="match status" value="1"/>
</dbReference>
<dbReference type="InterPro" id="IPR036821">
    <property type="entry name" value="Peptide_deformylase_sf"/>
</dbReference>
<dbReference type="Pfam" id="PF01327">
    <property type="entry name" value="Pep_deformylase"/>
    <property type="match status" value="1"/>
</dbReference>
<feature type="active site" evidence="3">
    <location>
        <position position="135"/>
    </location>
</feature>
<comment type="function">
    <text evidence="3">Removes the formyl group from the N-terminal Met of newly synthesized proteins. Requires at least a dipeptide for an efficient rate of reaction. N-terminal L-methionine is a prerequisite for activity but the enzyme has broad specificity at other positions.</text>
</comment>
<keyword evidence="2 3" id="KW-0408">Iron</keyword>
<evidence type="ECO:0000256" key="3">
    <source>
        <dbReference type="HAMAP-Rule" id="MF_00163"/>
    </source>
</evidence>
<keyword evidence="3" id="KW-0648">Protein biosynthesis</keyword>
<name>A0A6M0R8C0_9CLOT</name>
<sequence length="156" mass="17603">MAVRRILQVGEKDLKKVSKRIVSIDENIRNLIQDLKDTLYAGSGIGLAAPQIGVLKRIFIIDFKENEKKNPIILINPKIIKKVGRDKSVEGCLSYPGYEGIVIRPRRIIIKGLNENGEEVTYEASGLLKNAFCHENDHLDGVVYIDKAKKIYKVDE</sequence>
<dbReference type="GO" id="GO:0042586">
    <property type="term" value="F:peptide deformylase activity"/>
    <property type="evidence" value="ECO:0007669"/>
    <property type="project" value="UniProtKB-UniRule"/>
</dbReference>
<comment type="cofactor">
    <cofactor evidence="3">
        <name>Fe(2+)</name>
        <dbReference type="ChEBI" id="CHEBI:29033"/>
    </cofactor>
    <text evidence="3">Binds 1 Fe(2+) ion.</text>
</comment>
<dbReference type="GO" id="GO:0006412">
    <property type="term" value="P:translation"/>
    <property type="evidence" value="ECO:0007669"/>
    <property type="project" value="UniProtKB-UniRule"/>
</dbReference>
<keyword evidence="3" id="KW-0479">Metal-binding</keyword>
<dbReference type="PANTHER" id="PTHR10458:SF22">
    <property type="entry name" value="PEPTIDE DEFORMYLASE"/>
    <property type="match status" value="1"/>
</dbReference>
<evidence type="ECO:0000256" key="2">
    <source>
        <dbReference type="ARBA" id="ARBA00023004"/>
    </source>
</evidence>
<dbReference type="PANTHER" id="PTHR10458">
    <property type="entry name" value="PEPTIDE DEFORMYLASE"/>
    <property type="match status" value="1"/>
</dbReference>
<evidence type="ECO:0000256" key="1">
    <source>
        <dbReference type="ARBA" id="ARBA00010759"/>
    </source>
</evidence>
<comment type="caution">
    <text evidence="4">The sequence shown here is derived from an EMBL/GenBank/DDBJ whole genome shotgun (WGS) entry which is preliminary data.</text>
</comment>
<comment type="catalytic activity">
    <reaction evidence="3">
        <text>N-terminal N-formyl-L-methionyl-[peptide] + H2O = N-terminal L-methionyl-[peptide] + formate</text>
        <dbReference type="Rhea" id="RHEA:24420"/>
        <dbReference type="Rhea" id="RHEA-COMP:10639"/>
        <dbReference type="Rhea" id="RHEA-COMP:10640"/>
        <dbReference type="ChEBI" id="CHEBI:15377"/>
        <dbReference type="ChEBI" id="CHEBI:15740"/>
        <dbReference type="ChEBI" id="CHEBI:49298"/>
        <dbReference type="ChEBI" id="CHEBI:64731"/>
        <dbReference type="EC" id="3.5.1.88"/>
    </reaction>
</comment>
<reference evidence="4 5" key="1">
    <citation type="submission" date="2019-04" db="EMBL/GenBank/DDBJ databases">
        <title>Genome sequencing of Clostridium botulinum Groups I-IV and Clostridium butyricum.</title>
        <authorList>
            <person name="Brunt J."/>
            <person name="Van Vliet A.H.M."/>
            <person name="Stringer S.C."/>
            <person name="Carter A.T."/>
            <person name="Peck M.W."/>
        </authorList>
    </citation>
    <scope>NUCLEOTIDE SEQUENCE [LARGE SCALE GENOMIC DNA]</scope>
    <source>
        <strain evidence="4 5">IFR 18/094</strain>
    </source>
</reference>
<dbReference type="Proteomes" id="UP000473885">
    <property type="component" value="Unassembled WGS sequence"/>
</dbReference>
<evidence type="ECO:0000313" key="4">
    <source>
        <dbReference type="EMBL" id="NEZ45930.1"/>
    </source>
</evidence>
<dbReference type="InterPro" id="IPR023635">
    <property type="entry name" value="Peptide_deformylase"/>
</dbReference>
<dbReference type="NCBIfam" id="TIGR00079">
    <property type="entry name" value="pept_deformyl"/>
    <property type="match status" value="1"/>
</dbReference>
<keyword evidence="3 4" id="KW-0378">Hydrolase</keyword>
<feature type="binding site" evidence="3">
    <location>
        <position position="134"/>
    </location>
    <ligand>
        <name>Fe cation</name>
        <dbReference type="ChEBI" id="CHEBI:24875"/>
    </ligand>
</feature>
<dbReference type="RefSeq" id="WP_163248287.1">
    <property type="nucleotide sequence ID" value="NZ_SXDP01000001.1"/>
</dbReference>
<comment type="similarity">
    <text evidence="1 3">Belongs to the polypeptide deformylase family.</text>
</comment>
<feature type="binding site" evidence="3">
    <location>
        <position position="92"/>
    </location>
    <ligand>
        <name>Fe cation</name>
        <dbReference type="ChEBI" id="CHEBI:24875"/>
    </ligand>
</feature>
<dbReference type="EMBL" id="SXDP01000001">
    <property type="protein sequence ID" value="NEZ45930.1"/>
    <property type="molecule type" value="Genomic_DNA"/>
</dbReference>
<gene>
    <name evidence="3 4" type="primary">def</name>
    <name evidence="4" type="ORF">FDF74_01740</name>
</gene>
<protein>
    <recommendedName>
        <fullName evidence="3">Peptide deformylase</fullName>
        <shortName evidence="3">PDF</shortName>
        <ecNumber evidence="3">3.5.1.88</ecNumber>
    </recommendedName>
    <alternativeName>
        <fullName evidence="3">Polypeptide deformylase</fullName>
    </alternativeName>
</protein>
<accession>A0A6M0R8C0</accession>